<accession>A0A9J6RBH1</accession>
<proteinExistence type="predicted"/>
<keyword evidence="3" id="KW-0482">Metalloprotease</keyword>
<evidence type="ECO:0000256" key="1">
    <source>
        <dbReference type="SAM" id="Phobius"/>
    </source>
</evidence>
<keyword evidence="4" id="KW-1185">Reference proteome</keyword>
<comment type="caution">
    <text evidence="3">The sequence shown here is derived from an EMBL/GenBank/DDBJ whole genome shotgun (WGS) entry which is preliminary data.</text>
</comment>
<feature type="transmembrane region" description="Helical" evidence="1">
    <location>
        <begin position="29"/>
        <end position="51"/>
    </location>
</feature>
<dbReference type="GO" id="GO:0008237">
    <property type="term" value="F:metallopeptidase activity"/>
    <property type="evidence" value="ECO:0007669"/>
    <property type="project" value="UniProtKB-KW"/>
</dbReference>
<dbReference type="GO" id="GO:0004175">
    <property type="term" value="F:endopeptidase activity"/>
    <property type="evidence" value="ECO:0007669"/>
    <property type="project" value="UniProtKB-ARBA"/>
</dbReference>
<organism evidence="3 4">
    <name type="scientific">Natronobacillus azotifigens</name>
    <dbReference type="NCBI Taxonomy" id="472978"/>
    <lineage>
        <taxon>Bacteria</taxon>
        <taxon>Bacillati</taxon>
        <taxon>Bacillota</taxon>
        <taxon>Bacilli</taxon>
        <taxon>Bacillales</taxon>
        <taxon>Bacillaceae</taxon>
        <taxon>Natronobacillus</taxon>
    </lineage>
</organism>
<dbReference type="InterPro" id="IPR003675">
    <property type="entry name" value="Rce1/LyrA-like_dom"/>
</dbReference>
<sequence>MFCVHDSKGYGTPKLVSRGVPLVYAFWSWLWLPVIILLPLSIVFFVTIEGGAFNWIDVAERFRLNPLTKDDWLWIGIAIIATIVLDQILEPVGKMLARVKVLSPPAYLPAPFNPLKKFSIPPKDFFGVPLKGNWKLLLLFVPLHILAMFSEEMMWRGFLLPIQENMFGDFAWVVNGLLWAWLLYMALKWHFIGMLPSMLIAPFMAQYTGSTWASLAVHAIGNSPLWVILLIGVIGSSQGLNKEKRSSNKA</sequence>
<dbReference type="Pfam" id="PF02517">
    <property type="entry name" value="Rce1-like"/>
    <property type="match status" value="1"/>
</dbReference>
<name>A0A9J6RBH1_9BACI</name>
<dbReference type="RefSeq" id="WP_268779658.1">
    <property type="nucleotide sequence ID" value="NZ_JAPRAT010000010.1"/>
</dbReference>
<reference evidence="3" key="1">
    <citation type="submission" date="2022-11" db="EMBL/GenBank/DDBJ databases">
        <title>WGS of Natronobacillus azotifigens 24KS-1, an anaerobic diazotrophic haloalkaliphile from soda-rich habitats.</title>
        <authorList>
            <person name="Sorokin D.Y."/>
            <person name="Merkel A.Y."/>
        </authorList>
    </citation>
    <scope>NUCLEOTIDE SEQUENCE</scope>
    <source>
        <strain evidence="3">24KS-1</strain>
    </source>
</reference>
<protein>
    <submittedName>
        <fullName evidence="3">CPBP family intramembrane metalloprotease</fullName>
    </submittedName>
</protein>
<feature type="transmembrane region" description="Helical" evidence="1">
    <location>
        <begin position="170"/>
        <end position="192"/>
    </location>
</feature>
<evidence type="ECO:0000259" key="2">
    <source>
        <dbReference type="Pfam" id="PF02517"/>
    </source>
</evidence>
<evidence type="ECO:0000313" key="4">
    <source>
        <dbReference type="Proteomes" id="UP001084197"/>
    </source>
</evidence>
<feature type="domain" description="CAAX prenyl protease 2/Lysostaphin resistance protein A-like" evidence="2">
    <location>
        <begin position="134"/>
        <end position="222"/>
    </location>
</feature>
<keyword evidence="3" id="KW-0645">Protease</keyword>
<keyword evidence="1" id="KW-0472">Membrane</keyword>
<dbReference type="Proteomes" id="UP001084197">
    <property type="component" value="Unassembled WGS sequence"/>
</dbReference>
<feature type="transmembrane region" description="Helical" evidence="1">
    <location>
        <begin position="72"/>
        <end position="89"/>
    </location>
</feature>
<keyword evidence="1" id="KW-0812">Transmembrane</keyword>
<keyword evidence="1" id="KW-1133">Transmembrane helix</keyword>
<feature type="transmembrane region" description="Helical" evidence="1">
    <location>
        <begin position="132"/>
        <end position="149"/>
    </location>
</feature>
<gene>
    <name evidence="3" type="ORF">OWO01_06650</name>
</gene>
<dbReference type="GO" id="GO:0080120">
    <property type="term" value="P:CAAX-box protein maturation"/>
    <property type="evidence" value="ECO:0007669"/>
    <property type="project" value="UniProtKB-ARBA"/>
</dbReference>
<keyword evidence="3" id="KW-0378">Hydrolase</keyword>
<feature type="transmembrane region" description="Helical" evidence="1">
    <location>
        <begin position="212"/>
        <end position="235"/>
    </location>
</feature>
<evidence type="ECO:0000313" key="3">
    <source>
        <dbReference type="EMBL" id="MCZ0702887.1"/>
    </source>
</evidence>
<dbReference type="AlphaFoldDB" id="A0A9J6RBH1"/>
<dbReference type="EMBL" id="JAPRAT010000010">
    <property type="protein sequence ID" value="MCZ0702887.1"/>
    <property type="molecule type" value="Genomic_DNA"/>
</dbReference>